<dbReference type="SUPFAM" id="SSF53300">
    <property type="entry name" value="vWA-like"/>
    <property type="match status" value="1"/>
</dbReference>
<dbReference type="KEGG" id="aten:116296417"/>
<evidence type="ECO:0000313" key="2">
    <source>
        <dbReference type="Proteomes" id="UP000515163"/>
    </source>
</evidence>
<gene>
    <name evidence="3" type="primary">LOC116296417</name>
</gene>
<dbReference type="PANTHER" id="PTHR24020">
    <property type="entry name" value="COLLAGEN ALPHA"/>
    <property type="match status" value="1"/>
</dbReference>
<dbReference type="InterPro" id="IPR002035">
    <property type="entry name" value="VWF_A"/>
</dbReference>
<evidence type="ECO:0000313" key="3">
    <source>
        <dbReference type="RefSeq" id="XP_031560297.1"/>
    </source>
</evidence>
<reference evidence="3" key="1">
    <citation type="submission" date="2025-08" db="UniProtKB">
        <authorList>
            <consortium name="RefSeq"/>
        </authorList>
    </citation>
    <scope>IDENTIFICATION</scope>
    <source>
        <tissue evidence="3">Tentacle</tissue>
    </source>
</reference>
<accession>A0A6P8I5N5</accession>
<dbReference type="PROSITE" id="PS50234">
    <property type="entry name" value="VWFA"/>
    <property type="match status" value="1"/>
</dbReference>
<dbReference type="Pfam" id="PF00092">
    <property type="entry name" value="VWA"/>
    <property type="match status" value="1"/>
</dbReference>
<dbReference type="InParanoid" id="A0A6P8I5N5"/>
<feature type="domain" description="VWFA" evidence="1">
    <location>
        <begin position="11"/>
        <end position="110"/>
    </location>
</feature>
<dbReference type="Gene3D" id="3.40.50.410">
    <property type="entry name" value="von Willebrand factor, type A domain"/>
    <property type="match status" value="1"/>
</dbReference>
<protein>
    <submittedName>
        <fullName evidence="3">Uncharacterized protein LOC116296417</fullName>
    </submittedName>
</protein>
<dbReference type="OrthoDB" id="5959906at2759"/>
<dbReference type="PANTHER" id="PTHR24020:SF20">
    <property type="entry name" value="PH DOMAIN-CONTAINING PROTEIN"/>
    <property type="match status" value="1"/>
</dbReference>
<keyword evidence="2" id="KW-1185">Reference proteome</keyword>
<dbReference type="InterPro" id="IPR050525">
    <property type="entry name" value="ECM_Assembly_Org"/>
</dbReference>
<name>A0A6P8I5N5_ACTTE</name>
<dbReference type="AlphaFoldDB" id="A0A6P8I5N5"/>
<organism evidence="2 3">
    <name type="scientific">Actinia tenebrosa</name>
    <name type="common">Australian red waratah sea anemone</name>
    <dbReference type="NCBI Taxonomy" id="6105"/>
    <lineage>
        <taxon>Eukaryota</taxon>
        <taxon>Metazoa</taxon>
        <taxon>Cnidaria</taxon>
        <taxon>Anthozoa</taxon>
        <taxon>Hexacorallia</taxon>
        <taxon>Actiniaria</taxon>
        <taxon>Actiniidae</taxon>
        <taxon>Actinia</taxon>
    </lineage>
</organism>
<dbReference type="GeneID" id="116296417"/>
<dbReference type="Proteomes" id="UP000515163">
    <property type="component" value="Unplaced"/>
</dbReference>
<proteinExistence type="predicted"/>
<sequence length="113" mass="12307">MKSSIRKEKHSQALEMASNELFTTAGGDRSDKPNVLLVLTDGNTNSDSKLNSVVLAPLKQKNVRVIAVAIGNQINDNELLTIASGDPDYVEDVSSPYSVYLKLAEILQRSCKD</sequence>
<dbReference type="RefSeq" id="XP_031560297.1">
    <property type="nucleotide sequence ID" value="XM_031704437.1"/>
</dbReference>
<dbReference type="InterPro" id="IPR036465">
    <property type="entry name" value="vWFA_dom_sf"/>
</dbReference>
<evidence type="ECO:0000259" key="1">
    <source>
        <dbReference type="PROSITE" id="PS50234"/>
    </source>
</evidence>